<dbReference type="Proteomes" id="UP000887013">
    <property type="component" value="Unassembled WGS sequence"/>
</dbReference>
<dbReference type="EMBL" id="BMAW01024868">
    <property type="protein sequence ID" value="GFT89871.1"/>
    <property type="molecule type" value="Genomic_DNA"/>
</dbReference>
<accession>A0A8X6PUI3</accession>
<comment type="caution">
    <text evidence="1">The sequence shown here is derived from an EMBL/GenBank/DDBJ whole genome shotgun (WGS) entry which is preliminary data.</text>
</comment>
<keyword evidence="2" id="KW-1185">Reference proteome</keyword>
<gene>
    <name evidence="1" type="ORF">NPIL_1931</name>
</gene>
<name>A0A8X6PUI3_NEPPI</name>
<organism evidence="1 2">
    <name type="scientific">Nephila pilipes</name>
    <name type="common">Giant wood spider</name>
    <name type="synonym">Nephila maculata</name>
    <dbReference type="NCBI Taxonomy" id="299642"/>
    <lineage>
        <taxon>Eukaryota</taxon>
        <taxon>Metazoa</taxon>
        <taxon>Ecdysozoa</taxon>
        <taxon>Arthropoda</taxon>
        <taxon>Chelicerata</taxon>
        <taxon>Arachnida</taxon>
        <taxon>Araneae</taxon>
        <taxon>Araneomorphae</taxon>
        <taxon>Entelegynae</taxon>
        <taxon>Araneoidea</taxon>
        <taxon>Nephilidae</taxon>
        <taxon>Nephila</taxon>
    </lineage>
</organism>
<proteinExistence type="predicted"/>
<protein>
    <submittedName>
        <fullName evidence="1">Uncharacterized protein</fullName>
    </submittedName>
</protein>
<evidence type="ECO:0000313" key="2">
    <source>
        <dbReference type="Proteomes" id="UP000887013"/>
    </source>
</evidence>
<dbReference type="AlphaFoldDB" id="A0A8X6PUI3"/>
<reference evidence="1" key="1">
    <citation type="submission" date="2020-08" db="EMBL/GenBank/DDBJ databases">
        <title>Multicomponent nature underlies the extraordinary mechanical properties of spider dragline silk.</title>
        <authorList>
            <person name="Kono N."/>
            <person name="Nakamura H."/>
            <person name="Mori M."/>
            <person name="Yoshida Y."/>
            <person name="Ohtoshi R."/>
            <person name="Malay A.D."/>
            <person name="Moran D.A.P."/>
            <person name="Tomita M."/>
            <person name="Numata K."/>
            <person name="Arakawa K."/>
        </authorList>
    </citation>
    <scope>NUCLEOTIDE SEQUENCE</scope>
</reference>
<evidence type="ECO:0000313" key="1">
    <source>
        <dbReference type="EMBL" id="GFT89871.1"/>
    </source>
</evidence>
<sequence length="104" mass="11934">MLKAVDQLRISERRTRKYPGYFILPLAQATSDRYFHSARVSRVTVYRRHRKKKATFGCDSLLERVAFSNTSQNLCSVYTGGVLGPFSKDRYTGRGNKVLVWGNL</sequence>